<feature type="chain" id="PRO_5038722761" evidence="1">
    <location>
        <begin position="23"/>
        <end position="269"/>
    </location>
</feature>
<dbReference type="RefSeq" id="WP_188830612.1">
    <property type="nucleotide sequence ID" value="NZ_BMMW01000004.1"/>
</dbReference>
<comment type="caution">
    <text evidence="4">The sequence shown here is derived from an EMBL/GenBank/DDBJ whole genome shotgun (WGS) entry which is preliminary data.</text>
</comment>
<dbReference type="PANTHER" id="PTHR43580:SF2">
    <property type="entry name" value="CYTOKINE-LIKE NUCLEAR FACTOR N-PAC"/>
    <property type="match status" value="1"/>
</dbReference>
<evidence type="ECO:0000259" key="3">
    <source>
        <dbReference type="Pfam" id="PF21761"/>
    </source>
</evidence>
<dbReference type="AlphaFoldDB" id="A0A917QQP2"/>
<protein>
    <submittedName>
        <fullName evidence="4">6-phosphogluconate dehydrogenase</fullName>
    </submittedName>
</protein>
<dbReference type="EMBL" id="BMMW01000004">
    <property type="protein sequence ID" value="GGK64249.1"/>
    <property type="molecule type" value="Genomic_DNA"/>
</dbReference>
<keyword evidence="1" id="KW-0732">Signal</keyword>
<reference evidence="4" key="2">
    <citation type="submission" date="2020-09" db="EMBL/GenBank/DDBJ databases">
        <authorList>
            <person name="Sun Q."/>
            <person name="Zhou Y."/>
        </authorList>
    </citation>
    <scope>NUCLEOTIDE SEQUENCE</scope>
    <source>
        <strain evidence="4">CGMCC 4.7278</strain>
    </source>
</reference>
<evidence type="ECO:0000313" key="4">
    <source>
        <dbReference type="EMBL" id="GGK64249.1"/>
    </source>
</evidence>
<feature type="domain" description="NADPH-dependent reductive aminase-like C-terminal" evidence="3">
    <location>
        <begin position="162"/>
        <end position="253"/>
    </location>
</feature>
<dbReference type="Gene3D" id="3.40.50.720">
    <property type="entry name" value="NAD(P)-binding Rossmann-like Domain"/>
    <property type="match status" value="1"/>
</dbReference>
<dbReference type="InterPro" id="IPR036291">
    <property type="entry name" value="NAD(P)-bd_dom_sf"/>
</dbReference>
<feature type="signal peptide" evidence="1">
    <location>
        <begin position="1"/>
        <end position="22"/>
    </location>
</feature>
<dbReference type="InterPro" id="IPR006115">
    <property type="entry name" value="6PGDH_NADP-bd"/>
</dbReference>
<name>A0A917QQP2_9NOCA</name>
<keyword evidence="5" id="KW-1185">Reference proteome</keyword>
<accession>A0A917QQP2</accession>
<dbReference type="InterPro" id="IPR051265">
    <property type="entry name" value="HIBADH-related_NP60_sf"/>
</dbReference>
<dbReference type="SUPFAM" id="SSF51735">
    <property type="entry name" value="NAD(P)-binding Rossmann-fold domains"/>
    <property type="match status" value="1"/>
</dbReference>
<reference evidence="4" key="1">
    <citation type="journal article" date="2014" name="Int. J. Syst. Evol. Microbiol.">
        <title>Complete genome sequence of Corynebacterium casei LMG S-19264T (=DSM 44701T), isolated from a smear-ripened cheese.</title>
        <authorList>
            <consortium name="US DOE Joint Genome Institute (JGI-PGF)"/>
            <person name="Walter F."/>
            <person name="Albersmeier A."/>
            <person name="Kalinowski J."/>
            <person name="Ruckert C."/>
        </authorList>
    </citation>
    <scope>NUCLEOTIDE SEQUENCE</scope>
    <source>
        <strain evidence="4">CGMCC 4.7278</strain>
    </source>
</reference>
<organism evidence="4 5">
    <name type="scientific">Nocardia camponoti</name>
    <dbReference type="NCBI Taxonomy" id="1616106"/>
    <lineage>
        <taxon>Bacteria</taxon>
        <taxon>Bacillati</taxon>
        <taxon>Actinomycetota</taxon>
        <taxon>Actinomycetes</taxon>
        <taxon>Mycobacteriales</taxon>
        <taxon>Nocardiaceae</taxon>
        <taxon>Nocardia</taxon>
    </lineage>
</organism>
<feature type="domain" description="6-phosphogluconate dehydrogenase NADP-binding" evidence="2">
    <location>
        <begin position="8"/>
        <end position="155"/>
    </location>
</feature>
<evidence type="ECO:0000259" key="2">
    <source>
        <dbReference type="Pfam" id="PF03446"/>
    </source>
</evidence>
<gene>
    <name evidence="4" type="ORF">GCM10011591_40660</name>
</gene>
<evidence type="ECO:0000256" key="1">
    <source>
        <dbReference type="SAM" id="SignalP"/>
    </source>
</evidence>
<dbReference type="Proteomes" id="UP000612956">
    <property type="component" value="Unassembled WGS sequence"/>
</dbReference>
<proteinExistence type="predicted"/>
<sequence>MNSTVPLTISIMGTGAMGAALAEALVAAGHRVTVWNRTRAKAESIAGAHVASTPGDAVAAAELVILALLDDETVRASLAPVLNDLNGRTLVNLTTTTPEQARAIGEWTESANVAVLDGGIMAIPSMIGGPGAFVIYSGDGDAFARYESVFELFGGAEYVGEDLGAAALYDVSILGAMYAMFAGFRQGGAMVTTAGGSAARLASMMTPFLQAMARHLATYAPGIDSPADYVQEQSDEFTAGALDLIEKAAVESGNPTPLYGALRRALIGL</sequence>
<dbReference type="Pfam" id="PF21761">
    <property type="entry name" value="RedAm-like_C"/>
    <property type="match status" value="1"/>
</dbReference>
<dbReference type="PANTHER" id="PTHR43580">
    <property type="entry name" value="OXIDOREDUCTASE GLYR1-RELATED"/>
    <property type="match status" value="1"/>
</dbReference>
<dbReference type="GO" id="GO:0050661">
    <property type="term" value="F:NADP binding"/>
    <property type="evidence" value="ECO:0007669"/>
    <property type="project" value="InterPro"/>
</dbReference>
<dbReference type="Pfam" id="PF03446">
    <property type="entry name" value="NAD_binding_2"/>
    <property type="match status" value="1"/>
</dbReference>
<dbReference type="Gene3D" id="1.10.1040.10">
    <property type="entry name" value="N-(1-d-carboxylethyl)-l-norvaline Dehydrogenase, domain 2"/>
    <property type="match status" value="1"/>
</dbReference>
<evidence type="ECO:0000313" key="5">
    <source>
        <dbReference type="Proteomes" id="UP000612956"/>
    </source>
</evidence>
<dbReference type="InterPro" id="IPR013328">
    <property type="entry name" value="6PGD_dom2"/>
</dbReference>
<dbReference type="InterPro" id="IPR048666">
    <property type="entry name" value="RedAm-like_C"/>
</dbReference>